<feature type="DNA-binding region" description="HMG box" evidence="1">
    <location>
        <begin position="248"/>
        <end position="314"/>
    </location>
</feature>
<dbReference type="Proteomes" id="UP000664521">
    <property type="component" value="Unassembled WGS sequence"/>
</dbReference>
<feature type="domain" description="HMG box" evidence="3">
    <location>
        <begin position="248"/>
        <end position="314"/>
    </location>
</feature>
<feature type="compositionally biased region" description="Basic residues" evidence="2">
    <location>
        <begin position="90"/>
        <end position="122"/>
    </location>
</feature>
<dbReference type="EMBL" id="CAJPDS010000087">
    <property type="protein sequence ID" value="CAF9935987.1"/>
    <property type="molecule type" value="Genomic_DNA"/>
</dbReference>
<feature type="region of interest" description="Disordered" evidence="2">
    <location>
        <begin position="51"/>
        <end position="126"/>
    </location>
</feature>
<dbReference type="InterPro" id="IPR009071">
    <property type="entry name" value="HMG_box_dom"/>
</dbReference>
<name>A0A8H3G7I5_9LECA</name>
<dbReference type="GO" id="GO:0003677">
    <property type="term" value="F:DNA binding"/>
    <property type="evidence" value="ECO:0007669"/>
    <property type="project" value="UniProtKB-UniRule"/>
</dbReference>
<dbReference type="Pfam" id="PF09011">
    <property type="entry name" value="HMG_box_2"/>
    <property type="match status" value="1"/>
</dbReference>
<accession>A0A8H3G7I5</accession>
<gene>
    <name evidence="4" type="ORF">HETSPECPRED_009972</name>
</gene>
<sequence>MILARRQVIGWLRGPQSLTNCQSCLPLNFRRVGILADLPLPIARCYATGRAVSRPKAHTGRPASTRKPKVAAAPKKATKSAAKKSAVTAKKPKTRAKPRTKSTSKSKIKAKPKPKPKKKVRKVLTEKQKAVVAAKKKRSDLKALKELALKPPTDKPSTAWVVFLTENQKGTISKTLGTEYRNLSTERREHYNHIANQNKAANVIQYRRWIESHPVDVIHKANNARNLLHRRAPKHNCKWPKLHDDREVKRVRTAYLQFLRERRGSGDFRGIDTLESTKRIAQEWKELSAEQKQPYADAQKQDQARYAQEIKTVYNRDVVPKQTA</sequence>
<evidence type="ECO:0000256" key="1">
    <source>
        <dbReference type="PROSITE-ProRule" id="PRU00267"/>
    </source>
</evidence>
<dbReference type="InterPro" id="IPR036910">
    <property type="entry name" value="HMG_box_dom_sf"/>
</dbReference>
<reference evidence="4" key="1">
    <citation type="submission" date="2021-03" db="EMBL/GenBank/DDBJ databases">
        <authorList>
            <person name="Tagirdzhanova G."/>
        </authorList>
    </citation>
    <scope>NUCLEOTIDE SEQUENCE</scope>
</reference>
<dbReference type="SUPFAM" id="SSF47095">
    <property type="entry name" value="HMG-box"/>
    <property type="match status" value="2"/>
</dbReference>
<evidence type="ECO:0000259" key="3">
    <source>
        <dbReference type="PROSITE" id="PS50118"/>
    </source>
</evidence>
<protein>
    <recommendedName>
        <fullName evidence="3">HMG box domain-containing protein</fullName>
    </recommendedName>
</protein>
<evidence type="ECO:0000313" key="5">
    <source>
        <dbReference type="Proteomes" id="UP000664521"/>
    </source>
</evidence>
<keyword evidence="1" id="KW-0539">Nucleus</keyword>
<keyword evidence="1" id="KW-0238">DNA-binding</keyword>
<dbReference type="GO" id="GO:0005634">
    <property type="term" value="C:nucleus"/>
    <property type="evidence" value="ECO:0007669"/>
    <property type="project" value="UniProtKB-UniRule"/>
</dbReference>
<organism evidence="4 5">
    <name type="scientific">Heterodermia speciosa</name>
    <dbReference type="NCBI Taxonomy" id="116794"/>
    <lineage>
        <taxon>Eukaryota</taxon>
        <taxon>Fungi</taxon>
        <taxon>Dikarya</taxon>
        <taxon>Ascomycota</taxon>
        <taxon>Pezizomycotina</taxon>
        <taxon>Lecanoromycetes</taxon>
        <taxon>OSLEUM clade</taxon>
        <taxon>Lecanoromycetidae</taxon>
        <taxon>Caliciales</taxon>
        <taxon>Physciaceae</taxon>
        <taxon>Heterodermia</taxon>
    </lineage>
</organism>
<evidence type="ECO:0000256" key="2">
    <source>
        <dbReference type="SAM" id="MobiDB-lite"/>
    </source>
</evidence>
<feature type="compositionally biased region" description="Basic residues" evidence="2">
    <location>
        <begin position="53"/>
        <end position="69"/>
    </location>
</feature>
<dbReference type="AlphaFoldDB" id="A0A8H3G7I5"/>
<evidence type="ECO:0000313" key="4">
    <source>
        <dbReference type="EMBL" id="CAF9935987.1"/>
    </source>
</evidence>
<dbReference type="OrthoDB" id="1919336at2759"/>
<keyword evidence="5" id="KW-1185">Reference proteome</keyword>
<comment type="caution">
    <text evidence="4">The sequence shown here is derived from an EMBL/GenBank/DDBJ whole genome shotgun (WGS) entry which is preliminary data.</text>
</comment>
<dbReference type="PROSITE" id="PS50118">
    <property type="entry name" value="HMG_BOX_2"/>
    <property type="match status" value="1"/>
</dbReference>
<dbReference type="Gene3D" id="1.10.30.10">
    <property type="entry name" value="High mobility group box domain"/>
    <property type="match status" value="2"/>
</dbReference>
<dbReference type="SMART" id="SM00398">
    <property type="entry name" value="HMG"/>
    <property type="match status" value="2"/>
</dbReference>
<proteinExistence type="predicted"/>